<sequence length="371" mass="44317">MISPQANDLKEQEGGKKNKKNLLPSGYQSPKLNLTSRYRWYMSQYERQIIRSLLSSNIQRIPLENSYTYLVNYDSELSIFKIQGDQIQSSLETKTYASFVKIYSNKILPKRIKSYMIDRNNIIYEYELDFMKGESPLFRKYELEIKTAFRLENYIFLSCVVSQDGSLLVMVSDTQIFVLDSEDKSIMRIENPLNINQFPYYQFPCQFNFDKKVHLELKPNTKCFILAHESLVVIYKNFIKIKQFELKKQQTILNIKLFGNQLIILTILAIIKIDNIFNEYIQLKEEDYFYPLINQNFEKKENQESYIQYGTFEIENQEIKSVIIYDNNKQFYLIEMQSIQQGQMLIKEIKAQFVEDEKIEMIENFFFQKES</sequence>
<proteinExistence type="predicted"/>
<dbReference type="OMA" id="QYERQII"/>
<evidence type="ECO:0000313" key="3">
    <source>
        <dbReference type="Proteomes" id="UP000683925"/>
    </source>
</evidence>
<dbReference type="EMBL" id="CAJJDP010000086">
    <property type="protein sequence ID" value="CAD8186343.1"/>
    <property type="molecule type" value="Genomic_DNA"/>
</dbReference>
<accession>A0A8S1WBM4</accession>
<dbReference type="AlphaFoldDB" id="A0A8S1WBM4"/>
<protein>
    <submittedName>
        <fullName evidence="2">Uncharacterized protein</fullName>
    </submittedName>
</protein>
<keyword evidence="3" id="KW-1185">Reference proteome</keyword>
<name>A0A8S1WBM4_PAROT</name>
<dbReference type="Proteomes" id="UP000683925">
    <property type="component" value="Unassembled WGS sequence"/>
</dbReference>
<dbReference type="OrthoDB" id="308366at2759"/>
<feature type="region of interest" description="Disordered" evidence="1">
    <location>
        <begin position="1"/>
        <end position="28"/>
    </location>
</feature>
<gene>
    <name evidence="2" type="ORF">POCTA_138.1.T0870247</name>
</gene>
<comment type="caution">
    <text evidence="2">The sequence shown here is derived from an EMBL/GenBank/DDBJ whole genome shotgun (WGS) entry which is preliminary data.</text>
</comment>
<organism evidence="2 3">
    <name type="scientific">Paramecium octaurelia</name>
    <dbReference type="NCBI Taxonomy" id="43137"/>
    <lineage>
        <taxon>Eukaryota</taxon>
        <taxon>Sar</taxon>
        <taxon>Alveolata</taxon>
        <taxon>Ciliophora</taxon>
        <taxon>Intramacronucleata</taxon>
        <taxon>Oligohymenophorea</taxon>
        <taxon>Peniculida</taxon>
        <taxon>Parameciidae</taxon>
        <taxon>Paramecium</taxon>
    </lineage>
</organism>
<evidence type="ECO:0000256" key="1">
    <source>
        <dbReference type="SAM" id="MobiDB-lite"/>
    </source>
</evidence>
<evidence type="ECO:0000313" key="2">
    <source>
        <dbReference type="EMBL" id="CAD8186343.1"/>
    </source>
</evidence>
<reference evidence="2" key="1">
    <citation type="submission" date="2021-01" db="EMBL/GenBank/DDBJ databases">
        <authorList>
            <consortium name="Genoscope - CEA"/>
            <person name="William W."/>
        </authorList>
    </citation>
    <scope>NUCLEOTIDE SEQUENCE</scope>
</reference>